<feature type="domain" description="Beta-lactamase-related" evidence="1">
    <location>
        <begin position="34"/>
        <end position="340"/>
    </location>
</feature>
<dbReference type="PANTHER" id="PTHR46520:SF1">
    <property type="entry name" value="SERINE BETA-LACTAMASE-LIKE PROTEIN LACTB, MITOCHONDRIAL"/>
    <property type="match status" value="1"/>
</dbReference>
<dbReference type="PANTHER" id="PTHR46520">
    <property type="entry name" value="SERINE BETA-LACTAMASE-LIKE PROTEIN LACTB, MITOCHONDRIAL"/>
    <property type="match status" value="1"/>
</dbReference>
<protein>
    <submittedName>
        <fullName evidence="2">Serine hydrolase domain-containing protein</fullName>
        <ecNumber evidence="2">3.1.1.103</ecNumber>
    </submittedName>
</protein>
<proteinExistence type="predicted"/>
<sequence length="357" mass="39791">MKNSINKFLSALIILGCSLQVFSQQKEQISQAQKIVNDFLVEEQIPGMAISVSKGKKLIWSQGFGFMDVENNKKVDPATTQFRIASISKTLTALGMGILVDENRLDFDASVYAYIPDYPKKKYDFTVRQVAGHIAGIRHYKKDEFLMNKKMDIVEGLAIFKDDPLLFEPGSEYKYSTYGWNLLSVVVQNAEGEEFNQFMKRKVFSPLKMSATEIGISDIDMPNRTKFYIKQNGKIEVGPQVNNEFKVAGGGFISTSEDLVKFGQEFINPNIISEETKQDIVTPLLKNDGTKTKYGVGIGVLTVANNTLRYSHSGGGMGATTMLLIYPEKDLVITILTNLSSVNIRKLVGELEGVFVL</sequence>
<dbReference type="Proteomes" id="UP001252186">
    <property type="component" value="Unassembled WGS sequence"/>
</dbReference>
<evidence type="ECO:0000259" key="1">
    <source>
        <dbReference type="Pfam" id="PF00144"/>
    </source>
</evidence>
<evidence type="ECO:0000313" key="2">
    <source>
        <dbReference type="EMBL" id="MDT0553919.1"/>
    </source>
</evidence>
<dbReference type="GO" id="GO:0016787">
    <property type="term" value="F:hydrolase activity"/>
    <property type="evidence" value="ECO:0007669"/>
    <property type="project" value="UniProtKB-KW"/>
</dbReference>
<keyword evidence="2" id="KW-0378">Hydrolase</keyword>
<evidence type="ECO:0000313" key="3">
    <source>
        <dbReference type="Proteomes" id="UP001252186"/>
    </source>
</evidence>
<dbReference type="InterPro" id="IPR012338">
    <property type="entry name" value="Beta-lactam/transpept-like"/>
</dbReference>
<accession>A0ABU2Y8E3</accession>
<dbReference type="Pfam" id="PF00144">
    <property type="entry name" value="Beta-lactamase"/>
    <property type="match status" value="1"/>
</dbReference>
<dbReference type="InterPro" id="IPR052794">
    <property type="entry name" value="Mito_Ser_Protease_LACTB"/>
</dbReference>
<organism evidence="2 3">
    <name type="scientific">Urechidicola vernalis</name>
    <dbReference type="NCBI Taxonomy" id="3075600"/>
    <lineage>
        <taxon>Bacteria</taxon>
        <taxon>Pseudomonadati</taxon>
        <taxon>Bacteroidota</taxon>
        <taxon>Flavobacteriia</taxon>
        <taxon>Flavobacteriales</taxon>
        <taxon>Flavobacteriaceae</taxon>
        <taxon>Urechidicola</taxon>
    </lineage>
</organism>
<dbReference type="EMBL" id="JAVRHV010000006">
    <property type="protein sequence ID" value="MDT0553919.1"/>
    <property type="molecule type" value="Genomic_DNA"/>
</dbReference>
<gene>
    <name evidence="2" type="ORF">RM519_11725</name>
</gene>
<dbReference type="RefSeq" id="WP_311594004.1">
    <property type="nucleotide sequence ID" value="NZ_JAVRHV010000006.1"/>
</dbReference>
<dbReference type="EC" id="3.1.1.103" evidence="2"/>
<reference evidence="2 3" key="1">
    <citation type="submission" date="2023-09" db="EMBL/GenBank/DDBJ databases">
        <authorList>
            <person name="Rey-Velasco X."/>
        </authorList>
    </citation>
    <scope>NUCLEOTIDE SEQUENCE [LARGE SCALE GENOMIC DNA]</scope>
    <source>
        <strain evidence="2 3">P050</strain>
    </source>
</reference>
<keyword evidence="3" id="KW-1185">Reference proteome</keyword>
<comment type="caution">
    <text evidence="2">The sequence shown here is derived from an EMBL/GenBank/DDBJ whole genome shotgun (WGS) entry which is preliminary data.</text>
</comment>
<dbReference type="SUPFAM" id="SSF56601">
    <property type="entry name" value="beta-lactamase/transpeptidase-like"/>
    <property type="match status" value="1"/>
</dbReference>
<dbReference type="Gene3D" id="3.40.710.10">
    <property type="entry name" value="DD-peptidase/beta-lactamase superfamily"/>
    <property type="match status" value="1"/>
</dbReference>
<name>A0ABU2Y8E3_9FLAO</name>
<dbReference type="InterPro" id="IPR001466">
    <property type="entry name" value="Beta-lactam-related"/>
</dbReference>